<dbReference type="InterPro" id="IPR027443">
    <property type="entry name" value="IPNS-like_sf"/>
</dbReference>
<dbReference type="GO" id="GO:0046872">
    <property type="term" value="F:metal ion binding"/>
    <property type="evidence" value="ECO:0007669"/>
    <property type="project" value="UniProtKB-KW"/>
</dbReference>
<comment type="similarity">
    <text evidence="1">Belongs to the iron/ascorbate-dependent oxidoreductase family.</text>
</comment>
<dbReference type="InterPro" id="IPR005123">
    <property type="entry name" value="Oxoglu/Fe-dep_dioxygenase_dom"/>
</dbReference>
<protein>
    <submittedName>
        <fullName evidence="5">1-aminocyclopropane-1-carboxylate oxidase homolog 12</fullName>
    </submittedName>
</protein>
<organism evidence="4 5">
    <name type="scientific">Spinacia oleracea</name>
    <name type="common">Spinach</name>
    <dbReference type="NCBI Taxonomy" id="3562"/>
    <lineage>
        <taxon>Eukaryota</taxon>
        <taxon>Viridiplantae</taxon>
        <taxon>Streptophyta</taxon>
        <taxon>Embryophyta</taxon>
        <taxon>Tracheophyta</taxon>
        <taxon>Spermatophyta</taxon>
        <taxon>Magnoliopsida</taxon>
        <taxon>eudicotyledons</taxon>
        <taxon>Gunneridae</taxon>
        <taxon>Pentapetalae</taxon>
        <taxon>Caryophyllales</taxon>
        <taxon>Chenopodiaceae</taxon>
        <taxon>Chenopodioideae</taxon>
        <taxon>Anserineae</taxon>
        <taxon>Spinacia</taxon>
    </lineage>
</organism>
<keyword evidence="1" id="KW-0479">Metal-binding</keyword>
<evidence type="ECO:0000256" key="1">
    <source>
        <dbReference type="RuleBase" id="RU003682"/>
    </source>
</evidence>
<dbReference type="PROSITE" id="PS51471">
    <property type="entry name" value="FE2OG_OXY"/>
    <property type="match status" value="1"/>
</dbReference>
<reference evidence="4" key="1">
    <citation type="journal article" date="2021" name="Nat. Commun.">
        <title>Genomic analyses provide insights into spinach domestication and the genetic basis of agronomic traits.</title>
        <authorList>
            <person name="Cai X."/>
            <person name="Sun X."/>
            <person name="Xu C."/>
            <person name="Sun H."/>
            <person name="Wang X."/>
            <person name="Ge C."/>
            <person name="Zhang Z."/>
            <person name="Wang Q."/>
            <person name="Fei Z."/>
            <person name="Jiao C."/>
            <person name="Wang Q."/>
        </authorList>
    </citation>
    <scope>NUCLEOTIDE SEQUENCE [LARGE SCALE GENOMIC DNA]</scope>
    <source>
        <strain evidence="4">cv. Varoflay</strain>
    </source>
</reference>
<evidence type="ECO:0000313" key="5">
    <source>
        <dbReference type="RefSeq" id="XP_021835460.1"/>
    </source>
</evidence>
<feature type="domain" description="Fe2OG dioxygenase" evidence="3">
    <location>
        <begin position="10"/>
        <end position="106"/>
    </location>
</feature>
<keyword evidence="4" id="KW-1185">Reference proteome</keyword>
<dbReference type="Proteomes" id="UP000813463">
    <property type="component" value="Chromosome 4"/>
</dbReference>
<proteinExistence type="inferred from homology"/>
<sequence>MFRRQSYGWPLLSMLSRAQEDSWEVGIASHIDPGILTLLLQDQVGVLQVKHEGKWVNVKPIQGALVINVGDLLQLLSNDKYTSVEHRAYANPWHEPRVSVVVFFNPSMMENLYGPIPEIVSPEEPAQPSNYSNEQLERELFLASSVQDFNQAFVAPSSRVFGRGELVLDRKEIARRYIRSGFFIDLIAALPLPQIVIWFIIPAIKLSKSRIEAPIMHSN</sequence>
<dbReference type="Pfam" id="PF03171">
    <property type="entry name" value="2OG-FeII_Oxy"/>
    <property type="match status" value="1"/>
</dbReference>
<dbReference type="InterPro" id="IPR044861">
    <property type="entry name" value="IPNS-like_FE2OG_OXY"/>
</dbReference>
<evidence type="ECO:0000259" key="3">
    <source>
        <dbReference type="PROSITE" id="PS51471"/>
    </source>
</evidence>
<dbReference type="InterPro" id="IPR050231">
    <property type="entry name" value="Iron_ascorbate_oxido_reductase"/>
</dbReference>
<evidence type="ECO:0000256" key="2">
    <source>
        <dbReference type="SAM" id="Phobius"/>
    </source>
</evidence>
<dbReference type="PANTHER" id="PTHR47990">
    <property type="entry name" value="2-OXOGLUTARATE (2OG) AND FE(II)-DEPENDENT OXYGENASE SUPERFAMILY PROTEIN-RELATED"/>
    <property type="match status" value="1"/>
</dbReference>
<dbReference type="OrthoDB" id="288590at2759"/>
<keyword evidence="1" id="KW-0408">Iron</keyword>
<dbReference type="RefSeq" id="XP_021835460.1">
    <property type="nucleotide sequence ID" value="XM_021979768.2"/>
</dbReference>
<keyword evidence="1" id="KW-0560">Oxidoreductase</keyword>
<evidence type="ECO:0000313" key="4">
    <source>
        <dbReference type="Proteomes" id="UP000813463"/>
    </source>
</evidence>
<keyword evidence="2" id="KW-1133">Transmembrane helix</keyword>
<keyword evidence="2" id="KW-0812">Transmembrane</keyword>
<dbReference type="GeneID" id="110775163"/>
<dbReference type="SUPFAM" id="SSF51197">
    <property type="entry name" value="Clavaminate synthase-like"/>
    <property type="match status" value="1"/>
</dbReference>
<dbReference type="AlphaFoldDB" id="A0A9R0JHY7"/>
<dbReference type="Gene3D" id="2.60.120.330">
    <property type="entry name" value="B-lactam Antibiotic, Isopenicillin N Synthase, Chain"/>
    <property type="match status" value="1"/>
</dbReference>
<reference evidence="5" key="2">
    <citation type="submission" date="2025-08" db="UniProtKB">
        <authorList>
            <consortium name="RefSeq"/>
        </authorList>
    </citation>
    <scope>IDENTIFICATION</scope>
    <source>
        <tissue evidence="5">Leaf</tissue>
    </source>
</reference>
<name>A0A9R0JHY7_SPIOL</name>
<accession>A0A9R0JHY7</accession>
<dbReference type="KEGG" id="soe:110775163"/>
<dbReference type="GO" id="GO:0016491">
    <property type="term" value="F:oxidoreductase activity"/>
    <property type="evidence" value="ECO:0007669"/>
    <property type="project" value="UniProtKB-KW"/>
</dbReference>
<feature type="transmembrane region" description="Helical" evidence="2">
    <location>
        <begin position="180"/>
        <end position="201"/>
    </location>
</feature>
<keyword evidence="2" id="KW-0472">Membrane</keyword>
<gene>
    <name evidence="5" type="primary">LOC110775163</name>
</gene>